<name>D5P6D0_9MYCO</name>
<feature type="signal peptide" evidence="1">
    <location>
        <begin position="1"/>
        <end position="32"/>
    </location>
</feature>
<protein>
    <submittedName>
        <fullName evidence="3">PE family protein</fullName>
    </submittedName>
</protein>
<evidence type="ECO:0000313" key="4">
    <source>
        <dbReference type="Proteomes" id="UP000003653"/>
    </source>
</evidence>
<dbReference type="InterPro" id="IPR000084">
    <property type="entry name" value="PE-PGRS_N"/>
</dbReference>
<proteinExistence type="predicted"/>
<dbReference type="HOGENOM" id="CLU_000167_16_11_11"/>
<dbReference type="Pfam" id="PF00934">
    <property type="entry name" value="PE"/>
    <property type="match status" value="1"/>
</dbReference>
<keyword evidence="1" id="KW-0732">Signal</keyword>
<comment type="caution">
    <text evidence="3">The sequence shown here is derived from an EMBL/GenBank/DDBJ whole genome shotgun (WGS) entry which is preliminary data.</text>
</comment>
<organism evidence="3 4">
    <name type="scientific">Mycobacterium parascrofulaceum ATCC BAA-614</name>
    <dbReference type="NCBI Taxonomy" id="525368"/>
    <lineage>
        <taxon>Bacteria</taxon>
        <taxon>Bacillati</taxon>
        <taxon>Actinomycetota</taxon>
        <taxon>Actinomycetes</taxon>
        <taxon>Mycobacteriales</taxon>
        <taxon>Mycobacteriaceae</taxon>
        <taxon>Mycobacterium</taxon>
        <taxon>Mycobacterium simiae complex</taxon>
    </lineage>
</organism>
<dbReference type="Proteomes" id="UP000003653">
    <property type="component" value="Unassembled WGS sequence"/>
</dbReference>
<sequence>MRREITVSFVTTQPEALSAAAGKLAVIGSALAAQNAAASAPTTGVVPAATDEVSVLIAAQFATHAQMYQTVCAQATMIHESFVKMLHLGAGSYAATEAINAAAAS</sequence>
<dbReference type="AlphaFoldDB" id="D5P6D0"/>
<feature type="domain" description="PE" evidence="2">
    <location>
        <begin position="10"/>
        <end position="100"/>
    </location>
</feature>
<gene>
    <name evidence="3" type="ORF">HMPREF0591_1724</name>
</gene>
<dbReference type="SUPFAM" id="SSF140459">
    <property type="entry name" value="PE/PPE dimer-like"/>
    <property type="match status" value="1"/>
</dbReference>
<dbReference type="EMBL" id="ADNV01000125">
    <property type="protein sequence ID" value="EFG78369.1"/>
    <property type="molecule type" value="Genomic_DNA"/>
</dbReference>
<dbReference type="InterPro" id="IPR038332">
    <property type="entry name" value="PPE_sf"/>
</dbReference>
<reference evidence="3 4" key="1">
    <citation type="submission" date="2010-04" db="EMBL/GenBank/DDBJ databases">
        <authorList>
            <person name="Muzny D."/>
            <person name="Qin X."/>
            <person name="Deng J."/>
            <person name="Jiang H."/>
            <person name="Liu Y."/>
            <person name="Qu J."/>
            <person name="Song X.-Z."/>
            <person name="Zhang L."/>
            <person name="Thornton R."/>
            <person name="Coyle M."/>
            <person name="Francisco L."/>
            <person name="Jackson L."/>
            <person name="Javaid M."/>
            <person name="Korchina V."/>
            <person name="Kovar C."/>
            <person name="Mata R."/>
            <person name="Mathew T."/>
            <person name="Ngo R."/>
            <person name="Nguyen L."/>
            <person name="Nguyen N."/>
            <person name="Okwuonu G."/>
            <person name="Ongeri F."/>
            <person name="Pham C."/>
            <person name="Simmons D."/>
            <person name="Wilczek-Boney K."/>
            <person name="Hale W."/>
            <person name="Jakkamsetti A."/>
            <person name="Pham P."/>
            <person name="Ruth R."/>
            <person name="San Lucas F."/>
            <person name="Warren J."/>
            <person name="Zhang J."/>
            <person name="Zhao Z."/>
            <person name="Zhou C."/>
            <person name="Zhu D."/>
            <person name="Lee S."/>
            <person name="Bess C."/>
            <person name="Blankenburg K."/>
            <person name="Forbes L."/>
            <person name="Fu Q."/>
            <person name="Gubbala S."/>
            <person name="Hirani K."/>
            <person name="Jayaseelan J.C."/>
            <person name="Lara F."/>
            <person name="Munidasa M."/>
            <person name="Palculict T."/>
            <person name="Patil S."/>
            <person name="Pu L.-L."/>
            <person name="Saada N."/>
            <person name="Tang L."/>
            <person name="Weissenberger G."/>
            <person name="Zhu Y."/>
            <person name="Hemphill L."/>
            <person name="Shang Y."/>
            <person name="Youmans B."/>
            <person name="Ayvaz T."/>
            <person name="Ross M."/>
            <person name="Santibanez J."/>
            <person name="Aqrawi P."/>
            <person name="Gross S."/>
            <person name="Joshi V."/>
            <person name="Fowler G."/>
            <person name="Nazareth L."/>
            <person name="Reid J."/>
            <person name="Worley K."/>
            <person name="Petrosino J."/>
            <person name="Highlander S."/>
            <person name="Gibbs R."/>
        </authorList>
    </citation>
    <scope>NUCLEOTIDE SEQUENCE [LARGE SCALE GENOMIC DNA]</scope>
    <source>
        <strain evidence="3 4">ATCC BAA-614</strain>
    </source>
</reference>
<dbReference type="eggNOG" id="COG0657">
    <property type="taxonomic scope" value="Bacteria"/>
</dbReference>
<feature type="chain" id="PRO_5003074724" evidence="1">
    <location>
        <begin position="33"/>
        <end position="105"/>
    </location>
</feature>
<evidence type="ECO:0000256" key="1">
    <source>
        <dbReference type="SAM" id="SignalP"/>
    </source>
</evidence>
<evidence type="ECO:0000313" key="3">
    <source>
        <dbReference type="EMBL" id="EFG78369.1"/>
    </source>
</evidence>
<accession>D5P6D0</accession>
<dbReference type="Gene3D" id="1.10.287.850">
    <property type="entry name" value="HP0062-like domain"/>
    <property type="match status" value="1"/>
</dbReference>
<evidence type="ECO:0000259" key="2">
    <source>
        <dbReference type="Pfam" id="PF00934"/>
    </source>
</evidence>
<keyword evidence="4" id="KW-1185">Reference proteome</keyword>